<keyword evidence="1" id="KW-0560">Oxidoreductase</keyword>
<dbReference type="InterPro" id="IPR016167">
    <property type="entry name" value="FAD-bd_PCMH_sub1"/>
</dbReference>
<dbReference type="InterPro" id="IPR006094">
    <property type="entry name" value="Oxid_FAD_bind_N"/>
</dbReference>
<reference evidence="3 4" key="1">
    <citation type="submission" date="2019-03" db="EMBL/GenBank/DDBJ databases">
        <title>Glutamicibacter sp. LJH19 genome.</title>
        <authorList>
            <person name="Sinai Borker S."/>
            <person name="Kumar R."/>
        </authorList>
    </citation>
    <scope>NUCLEOTIDE SEQUENCE [LARGE SCALE GENOMIC DNA]</scope>
    <source>
        <strain evidence="3 4">LJH19</strain>
    </source>
</reference>
<accession>A0A4Y8TU34</accession>
<dbReference type="SUPFAM" id="SSF56176">
    <property type="entry name" value="FAD-binding/transporter-associated domain-like"/>
    <property type="match status" value="1"/>
</dbReference>
<feature type="domain" description="FAD linked oxidase N-terminal" evidence="2">
    <location>
        <begin position="45"/>
        <end position="82"/>
    </location>
</feature>
<organism evidence="3 4">
    <name type="scientific">Glutamicibacter arilaitensis</name>
    <dbReference type="NCBI Taxonomy" id="256701"/>
    <lineage>
        <taxon>Bacteria</taxon>
        <taxon>Bacillati</taxon>
        <taxon>Actinomycetota</taxon>
        <taxon>Actinomycetes</taxon>
        <taxon>Micrococcales</taxon>
        <taxon>Micrococcaceae</taxon>
        <taxon>Glutamicibacter</taxon>
    </lineage>
</organism>
<dbReference type="AlphaFoldDB" id="A0A4Y8TU34"/>
<dbReference type="InterPro" id="IPR036318">
    <property type="entry name" value="FAD-bd_PCMH-like_sf"/>
</dbReference>
<dbReference type="EMBL" id="SPDS01000004">
    <property type="protein sequence ID" value="TFH54336.1"/>
    <property type="molecule type" value="Genomic_DNA"/>
</dbReference>
<dbReference type="GO" id="GO:0050660">
    <property type="term" value="F:flavin adenine dinucleotide binding"/>
    <property type="evidence" value="ECO:0007669"/>
    <property type="project" value="InterPro"/>
</dbReference>
<name>A0A4Y8TU34_9MICC</name>
<dbReference type="Gene3D" id="3.30.43.10">
    <property type="entry name" value="Uridine Diphospho-n-acetylenolpyruvylglucosamine Reductase, domain 2"/>
    <property type="match status" value="1"/>
</dbReference>
<proteinExistence type="predicted"/>
<evidence type="ECO:0000259" key="2">
    <source>
        <dbReference type="Pfam" id="PF01565"/>
    </source>
</evidence>
<gene>
    <name evidence="3" type="ORF">EXY26_16720</name>
</gene>
<protein>
    <submittedName>
        <fullName evidence="3">FAD-binding protein</fullName>
    </submittedName>
</protein>
<comment type="caution">
    <text evidence="3">The sequence shown here is derived from an EMBL/GenBank/DDBJ whole genome shotgun (WGS) entry which is preliminary data.</text>
</comment>
<evidence type="ECO:0000313" key="4">
    <source>
        <dbReference type="Proteomes" id="UP000297638"/>
    </source>
</evidence>
<evidence type="ECO:0000313" key="3">
    <source>
        <dbReference type="EMBL" id="TFH54336.1"/>
    </source>
</evidence>
<dbReference type="Pfam" id="PF01565">
    <property type="entry name" value="FAD_binding_4"/>
    <property type="match status" value="1"/>
</dbReference>
<dbReference type="GO" id="GO:0016491">
    <property type="term" value="F:oxidoreductase activity"/>
    <property type="evidence" value="ECO:0007669"/>
    <property type="project" value="UniProtKB-KW"/>
</dbReference>
<feature type="non-terminal residue" evidence="3">
    <location>
        <position position="83"/>
    </location>
</feature>
<dbReference type="RefSeq" id="WP_134781278.1">
    <property type="nucleotide sequence ID" value="NZ_SPDS01000004.1"/>
</dbReference>
<sequence>MSDAYNDLVETLRRELPEDSIVLSDSVLRENSRDFGNSPVSRDALAVVFPTEVGHVQAVMRVATANRIPVISRGAGTGVSGGV</sequence>
<dbReference type="Proteomes" id="UP000297638">
    <property type="component" value="Unassembled WGS sequence"/>
</dbReference>
<evidence type="ECO:0000256" key="1">
    <source>
        <dbReference type="ARBA" id="ARBA00023002"/>
    </source>
</evidence>